<comment type="caution">
    <text evidence="2">The sequence shown here is derived from an EMBL/GenBank/DDBJ whole genome shotgun (WGS) entry which is preliminary data.</text>
</comment>
<organism evidence="2 3">
    <name type="scientific">Liparis tanakae</name>
    <name type="common">Tanaka's snailfish</name>
    <dbReference type="NCBI Taxonomy" id="230148"/>
    <lineage>
        <taxon>Eukaryota</taxon>
        <taxon>Metazoa</taxon>
        <taxon>Chordata</taxon>
        <taxon>Craniata</taxon>
        <taxon>Vertebrata</taxon>
        <taxon>Euteleostomi</taxon>
        <taxon>Actinopterygii</taxon>
        <taxon>Neopterygii</taxon>
        <taxon>Teleostei</taxon>
        <taxon>Neoteleostei</taxon>
        <taxon>Acanthomorphata</taxon>
        <taxon>Eupercaria</taxon>
        <taxon>Perciformes</taxon>
        <taxon>Cottioidei</taxon>
        <taxon>Cottales</taxon>
        <taxon>Liparidae</taxon>
        <taxon>Liparis</taxon>
    </lineage>
</organism>
<evidence type="ECO:0000313" key="2">
    <source>
        <dbReference type="EMBL" id="TNN27162.1"/>
    </source>
</evidence>
<sequence length="89" mass="10063">MRIRAASYVLDHLKRIQGVIAGDRRAAEGLKRLNPETTEARSHRGLRVLLRPEEAGGGRRRALDREQAGTGNATRKRREQNLLQNNPIE</sequence>
<gene>
    <name evidence="2" type="ORF">EYF80_062696</name>
</gene>
<feature type="region of interest" description="Disordered" evidence="1">
    <location>
        <begin position="51"/>
        <end position="89"/>
    </location>
</feature>
<dbReference type="AlphaFoldDB" id="A0A4Z2EFR3"/>
<protein>
    <submittedName>
        <fullName evidence="2">Uncharacterized protein</fullName>
    </submittedName>
</protein>
<evidence type="ECO:0000256" key="1">
    <source>
        <dbReference type="SAM" id="MobiDB-lite"/>
    </source>
</evidence>
<dbReference type="Proteomes" id="UP000314294">
    <property type="component" value="Unassembled WGS sequence"/>
</dbReference>
<proteinExistence type="predicted"/>
<dbReference type="EMBL" id="SRLO01008778">
    <property type="protein sequence ID" value="TNN27162.1"/>
    <property type="molecule type" value="Genomic_DNA"/>
</dbReference>
<evidence type="ECO:0000313" key="3">
    <source>
        <dbReference type="Proteomes" id="UP000314294"/>
    </source>
</evidence>
<reference evidence="2 3" key="1">
    <citation type="submission" date="2019-03" db="EMBL/GenBank/DDBJ databases">
        <title>First draft genome of Liparis tanakae, snailfish: a comprehensive survey of snailfish specific genes.</title>
        <authorList>
            <person name="Kim W."/>
            <person name="Song I."/>
            <person name="Jeong J.-H."/>
            <person name="Kim D."/>
            <person name="Kim S."/>
            <person name="Ryu S."/>
            <person name="Song J.Y."/>
            <person name="Lee S.K."/>
        </authorList>
    </citation>
    <scope>NUCLEOTIDE SEQUENCE [LARGE SCALE GENOMIC DNA]</scope>
    <source>
        <tissue evidence="2">Muscle</tissue>
    </source>
</reference>
<keyword evidence="3" id="KW-1185">Reference proteome</keyword>
<accession>A0A4Z2EFR3</accession>
<name>A0A4Z2EFR3_9TELE</name>
<feature type="compositionally biased region" description="Basic and acidic residues" evidence="1">
    <location>
        <begin position="51"/>
        <end position="67"/>
    </location>
</feature>